<dbReference type="KEGG" id="fbe:FF125_03585"/>
<name>A0A5B7TMX2_9FLAO</name>
<protein>
    <submittedName>
        <fullName evidence="1">DUF1697 domain-containing protein</fullName>
    </submittedName>
</protein>
<dbReference type="Gene3D" id="3.30.70.1280">
    <property type="entry name" value="SP0830-like domains"/>
    <property type="match status" value="1"/>
</dbReference>
<dbReference type="SUPFAM" id="SSF160379">
    <property type="entry name" value="SP0830-like"/>
    <property type="match status" value="1"/>
</dbReference>
<dbReference type="Pfam" id="PF08002">
    <property type="entry name" value="DUF1697"/>
    <property type="match status" value="1"/>
</dbReference>
<evidence type="ECO:0000313" key="2">
    <source>
        <dbReference type="Proteomes" id="UP000306229"/>
    </source>
</evidence>
<dbReference type="AlphaFoldDB" id="A0A5B7TMX2"/>
<reference evidence="1 2" key="1">
    <citation type="submission" date="2019-05" db="EMBL/GenBank/DDBJ databases">
        <title>Algicella ahnfeltiae gen. nov., sp. nov., a novel marine bacterium of the family Flavobacteriaceae isolated from a red alga.</title>
        <authorList>
            <person name="Nedashkovskaya O.I."/>
            <person name="Kukhlevskiy A.D."/>
            <person name="Kim S.-G."/>
            <person name="Zhukova N.V."/>
            <person name="Mikhailov V.V."/>
        </authorList>
    </citation>
    <scope>NUCLEOTIDE SEQUENCE [LARGE SCALE GENOMIC DNA]</scope>
    <source>
        <strain evidence="1 2">10Alg115</strain>
    </source>
</reference>
<dbReference type="EMBL" id="CP040749">
    <property type="protein sequence ID" value="QCX37560.1"/>
    <property type="molecule type" value="Genomic_DNA"/>
</dbReference>
<accession>A0A5B7TMX2</accession>
<organism evidence="1 2">
    <name type="scientific">Aureibaculum algae</name>
    <dbReference type="NCBI Taxonomy" id="2584122"/>
    <lineage>
        <taxon>Bacteria</taxon>
        <taxon>Pseudomonadati</taxon>
        <taxon>Bacteroidota</taxon>
        <taxon>Flavobacteriia</taxon>
        <taxon>Flavobacteriales</taxon>
        <taxon>Flavobacteriaceae</taxon>
        <taxon>Aureibaculum</taxon>
    </lineage>
</organism>
<dbReference type="InterPro" id="IPR012545">
    <property type="entry name" value="DUF1697"/>
</dbReference>
<evidence type="ECO:0000313" key="1">
    <source>
        <dbReference type="EMBL" id="QCX37560.1"/>
    </source>
</evidence>
<dbReference type="OrthoDB" id="9806494at2"/>
<sequence length="178" mass="20353">MKKHVAILRGINVGGKRKILMADLKQLLGKKGFKNCATYIQSGNVLFLTDKPVIEIEQEIKQIILKKYGFDVPVLVRTVNEIEEIFHNNPFLPEQADINKLYVAFLAEIPSDENLEKLNAIPFDNANFKIHGKHVFMQYNTKSSDSKLTNNFIENKLKVTATSRNWKTVTKLFELSTT</sequence>
<keyword evidence="2" id="KW-1185">Reference proteome</keyword>
<gene>
    <name evidence="1" type="ORF">FF125_03585</name>
</gene>
<dbReference type="RefSeq" id="WP_138948492.1">
    <property type="nucleotide sequence ID" value="NZ_CP040749.1"/>
</dbReference>
<dbReference type="PIRSF" id="PIRSF008502">
    <property type="entry name" value="UCP008502"/>
    <property type="match status" value="1"/>
</dbReference>
<dbReference type="Gene3D" id="3.30.70.1260">
    <property type="entry name" value="bacterial protein sp0830 like"/>
    <property type="match status" value="1"/>
</dbReference>
<dbReference type="PANTHER" id="PTHR36439:SF1">
    <property type="entry name" value="DUF1697 DOMAIN-CONTAINING PROTEIN"/>
    <property type="match status" value="1"/>
</dbReference>
<dbReference type="PANTHER" id="PTHR36439">
    <property type="entry name" value="BLL4334 PROTEIN"/>
    <property type="match status" value="1"/>
</dbReference>
<dbReference type="Proteomes" id="UP000306229">
    <property type="component" value="Chromosome"/>
</dbReference>
<proteinExistence type="predicted"/>